<dbReference type="Proteomes" id="UP001159364">
    <property type="component" value="Linkage Group LG03"/>
</dbReference>
<reference evidence="2 3" key="1">
    <citation type="submission" date="2021-09" db="EMBL/GenBank/DDBJ databases">
        <title>Genomic insights and catalytic innovation underlie evolution of tropane alkaloids biosynthesis.</title>
        <authorList>
            <person name="Wang Y.-J."/>
            <person name="Tian T."/>
            <person name="Huang J.-P."/>
            <person name="Huang S.-X."/>
        </authorList>
    </citation>
    <scope>NUCLEOTIDE SEQUENCE [LARGE SCALE GENOMIC DNA]</scope>
    <source>
        <strain evidence="2">KIB-2018</strain>
        <tissue evidence="2">Leaf</tissue>
    </source>
</reference>
<comment type="caution">
    <text evidence="2">The sequence shown here is derived from an EMBL/GenBank/DDBJ whole genome shotgun (WGS) entry which is preliminary data.</text>
</comment>
<proteinExistence type="predicted"/>
<keyword evidence="3" id="KW-1185">Reference proteome</keyword>
<organism evidence="2 3">
    <name type="scientific">Erythroxylum novogranatense</name>
    <dbReference type="NCBI Taxonomy" id="1862640"/>
    <lineage>
        <taxon>Eukaryota</taxon>
        <taxon>Viridiplantae</taxon>
        <taxon>Streptophyta</taxon>
        <taxon>Embryophyta</taxon>
        <taxon>Tracheophyta</taxon>
        <taxon>Spermatophyta</taxon>
        <taxon>Magnoliopsida</taxon>
        <taxon>eudicotyledons</taxon>
        <taxon>Gunneridae</taxon>
        <taxon>Pentapetalae</taxon>
        <taxon>rosids</taxon>
        <taxon>fabids</taxon>
        <taxon>Malpighiales</taxon>
        <taxon>Erythroxylaceae</taxon>
        <taxon>Erythroxylum</taxon>
    </lineage>
</organism>
<feature type="compositionally biased region" description="Polar residues" evidence="1">
    <location>
        <begin position="60"/>
        <end position="69"/>
    </location>
</feature>
<name>A0AAV8TWV6_9ROSI</name>
<evidence type="ECO:0000313" key="3">
    <source>
        <dbReference type="Proteomes" id="UP001159364"/>
    </source>
</evidence>
<feature type="region of interest" description="Disordered" evidence="1">
    <location>
        <begin position="1"/>
        <end position="29"/>
    </location>
</feature>
<feature type="compositionally biased region" description="Basic and acidic residues" evidence="1">
    <location>
        <begin position="109"/>
        <end position="121"/>
    </location>
</feature>
<dbReference type="AlphaFoldDB" id="A0AAV8TWV6"/>
<dbReference type="EMBL" id="JAIWQS010000003">
    <property type="protein sequence ID" value="KAJ8770384.1"/>
    <property type="molecule type" value="Genomic_DNA"/>
</dbReference>
<protein>
    <recommendedName>
        <fullName evidence="4">DUF4378 domain-containing protein</fullName>
    </recommendedName>
</protein>
<dbReference type="PANTHER" id="PTHR37234:SF1">
    <property type="entry name" value="OS03G0319200 PROTEIN"/>
    <property type="match status" value="1"/>
</dbReference>
<feature type="region of interest" description="Disordered" evidence="1">
    <location>
        <begin position="302"/>
        <end position="343"/>
    </location>
</feature>
<feature type="compositionally biased region" description="Low complexity" evidence="1">
    <location>
        <begin position="75"/>
        <end position="85"/>
    </location>
</feature>
<evidence type="ECO:0000256" key="1">
    <source>
        <dbReference type="SAM" id="MobiDB-lite"/>
    </source>
</evidence>
<feature type="region of interest" description="Disordered" evidence="1">
    <location>
        <begin position="53"/>
        <end position="123"/>
    </location>
</feature>
<dbReference type="PANTHER" id="PTHR37234">
    <property type="entry name" value="OS03G0319200 PROTEIN"/>
    <property type="match status" value="1"/>
</dbReference>
<evidence type="ECO:0000313" key="2">
    <source>
        <dbReference type="EMBL" id="KAJ8770384.1"/>
    </source>
</evidence>
<feature type="compositionally biased region" description="Low complexity" evidence="1">
    <location>
        <begin position="311"/>
        <end position="329"/>
    </location>
</feature>
<sequence>MMMMMKQQDALRSSSYRRESSPTPENMHAKKIGCMSAILRLVSKQQNRRRFITFGKKQGKSSSLAPSPTKQKEASPSSSSSPQQQTINKDEDLQKLAGNVPRSPTLSADIRRATDPLKIPEKLPPSTALVTRLMGLEDDPGTVAEKRQILLGALQKCDEDLKTLKKMIEAVNSVSDQKGNNQLVQATPSPVSVSVLDDYFKNCSAMTGRNVQQQKKKKAGGEKGTNPSFIERITTPEMIQESWETMKREVESPLWISKAMVESVNEVCRDVSWGEKREQGRIGLALQDCICRDLIEEVVTYLSPPPPPPSSSSLSGSCSSASFLSSSSSQQLPFESCKRRLRF</sequence>
<accession>A0AAV8TWV6</accession>
<evidence type="ECO:0008006" key="4">
    <source>
        <dbReference type="Google" id="ProtNLM"/>
    </source>
</evidence>
<gene>
    <name evidence="2" type="ORF">K2173_014998</name>
</gene>